<keyword evidence="1" id="KW-0540">Nuclease</keyword>
<dbReference type="GO" id="GO:0006310">
    <property type="term" value="P:DNA recombination"/>
    <property type="evidence" value="ECO:0007669"/>
    <property type="project" value="UniProtKB-KW"/>
</dbReference>
<dbReference type="GO" id="GO:0016787">
    <property type="term" value="F:hydrolase activity"/>
    <property type="evidence" value="ECO:0007669"/>
    <property type="project" value="UniProtKB-KW"/>
</dbReference>
<dbReference type="PANTHER" id="PTHR42648">
    <property type="entry name" value="TRANSPOSASE, PUTATIVE-RELATED"/>
    <property type="match status" value="1"/>
</dbReference>
<evidence type="ECO:0000256" key="9">
    <source>
        <dbReference type="ARBA" id="ARBA00023172"/>
    </source>
</evidence>
<evidence type="ECO:0000256" key="10">
    <source>
        <dbReference type="ARBA" id="ARBA00023268"/>
    </source>
</evidence>
<keyword evidence="8" id="KW-0808">Transferase</keyword>
<dbReference type="GO" id="GO:0003964">
    <property type="term" value="F:RNA-directed DNA polymerase activity"/>
    <property type="evidence" value="ECO:0007669"/>
    <property type="project" value="UniProtKB-KW"/>
</dbReference>
<keyword evidence="7" id="KW-0695">RNA-directed DNA polymerase</keyword>
<evidence type="ECO:0000256" key="6">
    <source>
        <dbReference type="ARBA" id="ARBA00022908"/>
    </source>
</evidence>
<comment type="caution">
    <text evidence="14">The sequence shown here is derived from an EMBL/GenBank/DDBJ whole genome shotgun (WGS) entry which is preliminary data.</text>
</comment>
<evidence type="ECO:0000256" key="1">
    <source>
        <dbReference type="ARBA" id="ARBA00022722"/>
    </source>
</evidence>
<evidence type="ECO:0000256" key="4">
    <source>
        <dbReference type="ARBA" id="ARBA00022801"/>
    </source>
</evidence>
<sequence>MPKNSQVRFKKTEVEDHHRISSISNKTKTVTACNDGLNSRTSNVNAICATCKNCVFNSNHDACVSKFIHDVNARTKKPKVVPISTRKPKSQANKSVATPQCSNHPVYCSGCTKRMTRNLKLLCNFVEKYLGLNHNLFLIGQFCDMDLEVGFGISTCFVRDLQGNDLLTGNRGSDLYKISLQETTSSTPICFMAKASPTQGWLWHRRLSHLNFDYINMLSKKDIVIGLPKLKYVKDQLCSSCERSKAKRSSFKTKAIPSSKGRLNLLHMDLCGPMRVESINGKKYILAEAIAIACYTQNRSIIIPAHEKTTYHIINDSKPLIRHLHIFGCTCYLTRDGENLDKMKEKGDLFDEIKEMSETSVDNNTSGLVLQRQKASDYDNSGPAPQLQNVSPSPDTIAPPQQELDILFDPLYDKIFTTAKGYAQKKGIDFEESFPPVARLEAVWIFVAYVAHKSFLIYQMDMKIAFLNGPLKEEVYVAQPDGFIDPDHPEKFYHLKKALYGLKQAPRATEYQLDAMFTKALPKDRFQYLVRRLRRGRKSDKDDVATGDGIKKTSGSNTKVPVIEAKIKNEAKNRTKNKPIKKTEKEEAVEAPSSQPVEYYLKHRINEKLIEGLVDNNSHSYIYPIRIAKDILVDVAGYVYPMDFVILDIKEDEKRSFILGTPFLTMAKAVIKFDKGTITLRCGKSTISFHRIPESLCKNEKGIKNDIEPIAPIMIVNRLVLE</sequence>
<dbReference type="InterPro" id="IPR013103">
    <property type="entry name" value="RVT_2"/>
</dbReference>
<dbReference type="GO" id="GO:0046872">
    <property type="term" value="F:metal ion binding"/>
    <property type="evidence" value="ECO:0007669"/>
    <property type="project" value="UniProtKB-KW"/>
</dbReference>
<proteinExistence type="predicted"/>
<keyword evidence="5" id="KW-0460">Magnesium</keyword>
<accession>A0A6L2LTT7</accession>
<dbReference type="InterPro" id="IPR021109">
    <property type="entry name" value="Peptidase_aspartic_dom_sf"/>
</dbReference>
<dbReference type="Gene3D" id="2.40.70.10">
    <property type="entry name" value="Acid Proteases"/>
    <property type="match status" value="1"/>
</dbReference>
<dbReference type="EMBL" id="BKCJ010005158">
    <property type="protein sequence ID" value="GEU65206.1"/>
    <property type="molecule type" value="Genomic_DNA"/>
</dbReference>
<dbReference type="GO" id="GO:0003887">
    <property type="term" value="F:DNA-directed DNA polymerase activity"/>
    <property type="evidence" value="ECO:0007669"/>
    <property type="project" value="UniProtKB-KW"/>
</dbReference>
<keyword evidence="8" id="KW-0548">Nucleotidyltransferase</keyword>
<protein>
    <submittedName>
        <fullName evidence="14">Integrase, catalytic region, zinc finger, CCHC-type, peptidase aspartic, catalytic</fullName>
    </submittedName>
</protein>
<gene>
    <name evidence="14" type="ORF">Tci_037184</name>
</gene>
<keyword evidence="3" id="KW-0255">Endonuclease</keyword>
<name>A0A6L2LTT7_TANCI</name>
<dbReference type="Pfam" id="PF13976">
    <property type="entry name" value="gag_pre-integrs"/>
    <property type="match status" value="1"/>
</dbReference>
<feature type="region of interest" description="Disordered" evidence="11">
    <location>
        <begin position="374"/>
        <end position="393"/>
    </location>
</feature>
<evidence type="ECO:0000256" key="7">
    <source>
        <dbReference type="ARBA" id="ARBA00022918"/>
    </source>
</evidence>
<dbReference type="InterPro" id="IPR025724">
    <property type="entry name" value="GAG-pre-integrase_dom"/>
</dbReference>
<keyword evidence="8" id="KW-0239">DNA-directed DNA polymerase</keyword>
<keyword evidence="6" id="KW-0229">DNA integration</keyword>
<feature type="domain" description="GAG-pre-integrase" evidence="13">
    <location>
        <begin position="174"/>
        <end position="245"/>
    </location>
</feature>
<dbReference type="AlphaFoldDB" id="A0A6L2LTT7"/>
<evidence type="ECO:0000256" key="3">
    <source>
        <dbReference type="ARBA" id="ARBA00022759"/>
    </source>
</evidence>
<dbReference type="InterPro" id="IPR039537">
    <property type="entry name" value="Retrotran_Ty1/copia-like"/>
</dbReference>
<reference evidence="14" key="1">
    <citation type="journal article" date="2019" name="Sci. Rep.">
        <title>Draft genome of Tanacetum cinerariifolium, the natural source of mosquito coil.</title>
        <authorList>
            <person name="Yamashiro T."/>
            <person name="Shiraishi A."/>
            <person name="Satake H."/>
            <person name="Nakayama K."/>
        </authorList>
    </citation>
    <scope>NUCLEOTIDE SEQUENCE</scope>
</reference>
<dbReference type="PANTHER" id="PTHR42648:SF11">
    <property type="entry name" value="TRANSPOSON TY4-P GAG-POL POLYPROTEIN"/>
    <property type="match status" value="1"/>
</dbReference>
<evidence type="ECO:0000256" key="5">
    <source>
        <dbReference type="ARBA" id="ARBA00022842"/>
    </source>
</evidence>
<evidence type="ECO:0000259" key="12">
    <source>
        <dbReference type="Pfam" id="PF07727"/>
    </source>
</evidence>
<dbReference type="Pfam" id="PF07727">
    <property type="entry name" value="RVT_2"/>
    <property type="match status" value="1"/>
</dbReference>
<evidence type="ECO:0000313" key="14">
    <source>
        <dbReference type="EMBL" id="GEU65206.1"/>
    </source>
</evidence>
<evidence type="ECO:0000256" key="8">
    <source>
        <dbReference type="ARBA" id="ARBA00022932"/>
    </source>
</evidence>
<evidence type="ECO:0000256" key="2">
    <source>
        <dbReference type="ARBA" id="ARBA00022723"/>
    </source>
</evidence>
<keyword evidence="10" id="KW-0511">Multifunctional enzyme</keyword>
<dbReference type="GO" id="GO:0004519">
    <property type="term" value="F:endonuclease activity"/>
    <property type="evidence" value="ECO:0007669"/>
    <property type="project" value="UniProtKB-KW"/>
</dbReference>
<evidence type="ECO:0000259" key="13">
    <source>
        <dbReference type="Pfam" id="PF13976"/>
    </source>
</evidence>
<feature type="domain" description="Reverse transcriptase Ty1/copia-type" evidence="12">
    <location>
        <begin position="418"/>
        <end position="518"/>
    </location>
</feature>
<keyword evidence="9" id="KW-0233">DNA recombination</keyword>
<keyword evidence="4" id="KW-0378">Hydrolase</keyword>
<keyword evidence="2" id="KW-0479">Metal-binding</keyword>
<organism evidence="14">
    <name type="scientific">Tanacetum cinerariifolium</name>
    <name type="common">Dalmatian daisy</name>
    <name type="synonym">Chrysanthemum cinerariifolium</name>
    <dbReference type="NCBI Taxonomy" id="118510"/>
    <lineage>
        <taxon>Eukaryota</taxon>
        <taxon>Viridiplantae</taxon>
        <taxon>Streptophyta</taxon>
        <taxon>Embryophyta</taxon>
        <taxon>Tracheophyta</taxon>
        <taxon>Spermatophyta</taxon>
        <taxon>Magnoliopsida</taxon>
        <taxon>eudicotyledons</taxon>
        <taxon>Gunneridae</taxon>
        <taxon>Pentapetalae</taxon>
        <taxon>asterids</taxon>
        <taxon>campanulids</taxon>
        <taxon>Asterales</taxon>
        <taxon>Asteraceae</taxon>
        <taxon>Asteroideae</taxon>
        <taxon>Anthemideae</taxon>
        <taxon>Anthemidinae</taxon>
        <taxon>Tanacetum</taxon>
    </lineage>
</organism>
<evidence type="ECO:0000256" key="11">
    <source>
        <dbReference type="SAM" id="MobiDB-lite"/>
    </source>
</evidence>
<dbReference type="GO" id="GO:0015074">
    <property type="term" value="P:DNA integration"/>
    <property type="evidence" value="ECO:0007669"/>
    <property type="project" value="UniProtKB-KW"/>
</dbReference>